<keyword evidence="2" id="KW-0812">Transmembrane</keyword>
<feature type="compositionally biased region" description="Pro residues" evidence="1">
    <location>
        <begin position="227"/>
        <end position="236"/>
    </location>
</feature>
<name>A0ABV8IDM8_9ACTN</name>
<organism evidence="3 4">
    <name type="scientific">Planomonospora corallina</name>
    <dbReference type="NCBI Taxonomy" id="1806052"/>
    <lineage>
        <taxon>Bacteria</taxon>
        <taxon>Bacillati</taxon>
        <taxon>Actinomycetota</taxon>
        <taxon>Actinomycetes</taxon>
        <taxon>Streptosporangiales</taxon>
        <taxon>Streptosporangiaceae</taxon>
        <taxon>Planomonospora</taxon>
    </lineage>
</organism>
<dbReference type="Pfam" id="PF14333">
    <property type="entry name" value="DUF4389"/>
    <property type="match status" value="2"/>
</dbReference>
<keyword evidence="4" id="KW-1185">Reference proteome</keyword>
<comment type="caution">
    <text evidence="3">The sequence shown here is derived from an EMBL/GenBank/DDBJ whole genome shotgun (WGS) entry which is preliminary data.</text>
</comment>
<sequence>MAATIHPVRVDASLDAPLSRGLWLVKWAMVIPHGIVLVFLWVAFALLSAVAFFAILFTGRYPRAIFDFNVGVLRWTWRVQYYAYGALGTDRYPPFTLAEVPGYPAHLEIAYPERLSRGLVLVKWLLGLPHYLIVALFAGGGTWLAWRAEEFHAETSGGLVGLLVLVAALVLLFTGRYPRPIYDFVLGMNRWILRVAAYGALMTDAYPPFRLDMGEHEPGDTLTLPPSSGPGVPPSSGPGAPRLSGPGAPAGPATGGPAVPDRRPDAAAPRKTGGAGWTAGRVVSVVAGALLVLASAGPLLAAAALAWAVPDQGSAAGYLTSGARTFTTNGYALVSEPVEVHVGTFFQPYAADLAGGVRLQAEAVRPGAEVFLGVAPAAEVDRYLAGVARTTVADVSGGWDMTIDSGGGAPALPPAAAGIWTVQAAGAGEQTVTWPAGNGEWKIVVMNADGSAAPGATLRVAVDAPAAPVTAALAAGGAVVLLAGALLVAVPVRRVSR</sequence>
<reference evidence="4" key="1">
    <citation type="journal article" date="2019" name="Int. J. Syst. Evol. Microbiol.">
        <title>The Global Catalogue of Microorganisms (GCM) 10K type strain sequencing project: providing services to taxonomists for standard genome sequencing and annotation.</title>
        <authorList>
            <consortium name="The Broad Institute Genomics Platform"/>
            <consortium name="The Broad Institute Genome Sequencing Center for Infectious Disease"/>
            <person name="Wu L."/>
            <person name="Ma J."/>
        </authorList>
    </citation>
    <scope>NUCLEOTIDE SEQUENCE [LARGE SCALE GENOMIC DNA]</scope>
    <source>
        <strain evidence="4">TBRC 4489</strain>
    </source>
</reference>
<accession>A0ABV8IDM8</accession>
<dbReference type="Proteomes" id="UP001595850">
    <property type="component" value="Unassembled WGS sequence"/>
</dbReference>
<dbReference type="EMBL" id="JBHSBM010000040">
    <property type="protein sequence ID" value="MFC4061970.1"/>
    <property type="molecule type" value="Genomic_DNA"/>
</dbReference>
<feature type="transmembrane region" description="Helical" evidence="2">
    <location>
        <begin position="158"/>
        <end position="175"/>
    </location>
</feature>
<dbReference type="InterPro" id="IPR025498">
    <property type="entry name" value="DUF4389"/>
</dbReference>
<evidence type="ECO:0000256" key="2">
    <source>
        <dbReference type="SAM" id="Phobius"/>
    </source>
</evidence>
<evidence type="ECO:0000256" key="1">
    <source>
        <dbReference type="SAM" id="MobiDB-lite"/>
    </source>
</evidence>
<evidence type="ECO:0000313" key="4">
    <source>
        <dbReference type="Proteomes" id="UP001595850"/>
    </source>
</evidence>
<feature type="transmembrane region" description="Helical" evidence="2">
    <location>
        <begin position="124"/>
        <end position="146"/>
    </location>
</feature>
<gene>
    <name evidence="3" type="ORF">ACFOWE_27020</name>
</gene>
<feature type="compositionally biased region" description="Low complexity" evidence="1">
    <location>
        <begin position="237"/>
        <end position="259"/>
    </location>
</feature>
<feature type="transmembrane region" description="Helical" evidence="2">
    <location>
        <begin position="469"/>
        <end position="492"/>
    </location>
</feature>
<keyword evidence="2" id="KW-0472">Membrane</keyword>
<dbReference type="RefSeq" id="WP_377292655.1">
    <property type="nucleotide sequence ID" value="NZ_JBHSBM010000040.1"/>
</dbReference>
<feature type="region of interest" description="Disordered" evidence="1">
    <location>
        <begin position="216"/>
        <end position="274"/>
    </location>
</feature>
<keyword evidence="2" id="KW-1133">Transmembrane helix</keyword>
<feature type="transmembrane region" description="Helical" evidence="2">
    <location>
        <begin position="282"/>
        <end position="309"/>
    </location>
</feature>
<protein>
    <submittedName>
        <fullName evidence="3">DUF4389 domain-containing protein</fullName>
    </submittedName>
</protein>
<evidence type="ECO:0000313" key="3">
    <source>
        <dbReference type="EMBL" id="MFC4061970.1"/>
    </source>
</evidence>
<proteinExistence type="predicted"/>
<feature type="transmembrane region" description="Helical" evidence="2">
    <location>
        <begin position="30"/>
        <end position="57"/>
    </location>
</feature>